<dbReference type="EC" id="4.2.1.6" evidence="3"/>
<dbReference type="SFLD" id="SFLDG00179">
    <property type="entry name" value="mandelate_racemase"/>
    <property type="match status" value="1"/>
</dbReference>
<dbReference type="InterPro" id="IPR013341">
    <property type="entry name" value="Mandelate_racemase_N_dom"/>
</dbReference>
<dbReference type="SFLD" id="SFLDS00001">
    <property type="entry name" value="Enolase"/>
    <property type="match status" value="1"/>
</dbReference>
<dbReference type="Gene3D" id="3.30.390.10">
    <property type="entry name" value="Enolase-like, N-terminal domain"/>
    <property type="match status" value="1"/>
</dbReference>
<dbReference type="CDD" id="cd03316">
    <property type="entry name" value="MR_like"/>
    <property type="match status" value="1"/>
</dbReference>
<proteinExistence type="predicted"/>
<sequence>MKIRQIDIYLTRSGKLRPIVVELITDEGVTGIGEAGVAYGCGSHAAAGMLKDLAPSLLGWDASRIEAFSTHVHDHTFWGKGGGTIVYAALSAIEQALWDIKAKVCGVPVYELLGGAARDRVRCYANGWYESAQTPDQFARATERPLRDGYTALKFYPLGEMVGVNMRHVSQRMVDRDRLNLAVARVKAVREAIGPDVELMLDLSGGLTPAESVRLCQRFEEYDILFVEEPTDPSDAQAMAYVASHTSIAVAAGERNYARHGTRPLLEARAVDIVQPDPCNTGGIMETKKIAAMAEAWGMRVAPHVCGSPLATQVALHLSANLPNFFIQELYPYFRFHEGYIDTVLEAPEARVTNGYLALPEGPGLGVTLNRETLAPFLWDRIVQ</sequence>
<dbReference type="RefSeq" id="WP_404609050.1">
    <property type="nucleotide sequence ID" value="NZ_JBIYDN010000012.1"/>
</dbReference>
<gene>
    <name evidence="3" type="ORF">ABH943_004120</name>
</gene>
<evidence type="ECO:0000259" key="2">
    <source>
        <dbReference type="SMART" id="SM00922"/>
    </source>
</evidence>
<comment type="caution">
    <text evidence="3">The sequence shown here is derived from an EMBL/GenBank/DDBJ whole genome shotgun (WGS) entry which is preliminary data.</text>
</comment>
<dbReference type="PANTHER" id="PTHR48080:SF2">
    <property type="entry name" value="D-GALACTONATE DEHYDRATASE"/>
    <property type="match status" value="1"/>
</dbReference>
<evidence type="ECO:0000313" key="4">
    <source>
        <dbReference type="Proteomes" id="UP001620514"/>
    </source>
</evidence>
<dbReference type="SUPFAM" id="SSF54826">
    <property type="entry name" value="Enolase N-terminal domain-like"/>
    <property type="match status" value="1"/>
</dbReference>
<evidence type="ECO:0000313" key="3">
    <source>
        <dbReference type="EMBL" id="MFK4444098.1"/>
    </source>
</evidence>
<protein>
    <submittedName>
        <fullName evidence="3">Galactonate dehydratase</fullName>
        <ecNumber evidence="3">4.2.1.6</ecNumber>
    </submittedName>
</protein>
<dbReference type="PANTHER" id="PTHR48080">
    <property type="entry name" value="D-GALACTONATE DEHYDRATASE-RELATED"/>
    <property type="match status" value="1"/>
</dbReference>
<keyword evidence="4" id="KW-1185">Reference proteome</keyword>
<name>A0ABW8MK91_9BURK</name>
<dbReference type="InterPro" id="IPR034593">
    <property type="entry name" value="DgoD-like"/>
</dbReference>
<dbReference type="SMART" id="SM00922">
    <property type="entry name" value="MR_MLE"/>
    <property type="match status" value="1"/>
</dbReference>
<organism evidence="3 4">
    <name type="scientific">Caballeronia udeis</name>
    <dbReference type="NCBI Taxonomy" id="1232866"/>
    <lineage>
        <taxon>Bacteria</taxon>
        <taxon>Pseudomonadati</taxon>
        <taxon>Pseudomonadota</taxon>
        <taxon>Betaproteobacteria</taxon>
        <taxon>Burkholderiales</taxon>
        <taxon>Burkholderiaceae</taxon>
        <taxon>Caballeronia</taxon>
    </lineage>
</organism>
<dbReference type="InterPro" id="IPR013342">
    <property type="entry name" value="Mandelate_racemase_C"/>
</dbReference>
<dbReference type="InterPro" id="IPR036849">
    <property type="entry name" value="Enolase-like_C_sf"/>
</dbReference>
<dbReference type="InterPro" id="IPR018110">
    <property type="entry name" value="Mandel_Rmase/mucon_lact_enz_CS"/>
</dbReference>
<dbReference type="Proteomes" id="UP001620514">
    <property type="component" value="Unassembled WGS sequence"/>
</dbReference>
<dbReference type="EMBL" id="JBIYDN010000012">
    <property type="protein sequence ID" value="MFK4444098.1"/>
    <property type="molecule type" value="Genomic_DNA"/>
</dbReference>
<dbReference type="SUPFAM" id="SSF51604">
    <property type="entry name" value="Enolase C-terminal domain-like"/>
    <property type="match status" value="1"/>
</dbReference>
<keyword evidence="1 3" id="KW-0456">Lyase</keyword>
<dbReference type="Pfam" id="PF02746">
    <property type="entry name" value="MR_MLE_N"/>
    <property type="match status" value="1"/>
</dbReference>
<dbReference type="Gene3D" id="3.20.20.120">
    <property type="entry name" value="Enolase-like C-terminal domain"/>
    <property type="match status" value="1"/>
</dbReference>
<feature type="domain" description="Mandelate racemase/muconate lactonizing enzyme C-terminal" evidence="2">
    <location>
        <begin position="135"/>
        <end position="249"/>
    </location>
</feature>
<dbReference type="InterPro" id="IPR029065">
    <property type="entry name" value="Enolase_C-like"/>
</dbReference>
<dbReference type="PROSITE" id="PS00908">
    <property type="entry name" value="MR_MLE_1"/>
    <property type="match status" value="1"/>
</dbReference>
<dbReference type="InterPro" id="IPR029017">
    <property type="entry name" value="Enolase-like_N"/>
</dbReference>
<dbReference type="Pfam" id="PF13378">
    <property type="entry name" value="MR_MLE_C"/>
    <property type="match status" value="1"/>
</dbReference>
<accession>A0ABW8MK91</accession>
<evidence type="ECO:0000256" key="1">
    <source>
        <dbReference type="ARBA" id="ARBA00023239"/>
    </source>
</evidence>
<reference evidence="3 4" key="1">
    <citation type="submission" date="2024-11" db="EMBL/GenBank/DDBJ databases">
        <title>Using genomics to understand microbial adaptation to soil warming.</title>
        <authorList>
            <person name="Deangelis K.M. PhD."/>
        </authorList>
    </citation>
    <scope>NUCLEOTIDE SEQUENCE [LARGE SCALE GENOMIC DNA]</scope>
    <source>
        <strain evidence="3 4">GAS97</strain>
    </source>
</reference>
<dbReference type="GO" id="GO:0008869">
    <property type="term" value="F:galactonate dehydratase activity"/>
    <property type="evidence" value="ECO:0007669"/>
    <property type="project" value="UniProtKB-EC"/>
</dbReference>